<name>A0A5M9K6B1_MONFR</name>
<proteinExistence type="predicted"/>
<feature type="compositionally biased region" description="Basic and acidic residues" evidence="1">
    <location>
        <begin position="47"/>
        <end position="56"/>
    </location>
</feature>
<keyword evidence="3" id="KW-1185">Reference proteome</keyword>
<reference evidence="2 3" key="1">
    <citation type="submission" date="2019-06" db="EMBL/GenBank/DDBJ databases">
        <title>Genome Sequence of the Brown Rot Fungal Pathogen Monilinia fructicola.</title>
        <authorList>
            <person name="De Miccolis Angelini R.M."/>
            <person name="Landi L."/>
            <person name="Abate D."/>
            <person name="Pollastro S."/>
            <person name="Romanazzi G."/>
            <person name="Faretra F."/>
        </authorList>
    </citation>
    <scope>NUCLEOTIDE SEQUENCE [LARGE SCALE GENOMIC DNA]</scope>
    <source>
        <strain evidence="2 3">Mfrc123</strain>
    </source>
</reference>
<accession>A0A5M9K6B1</accession>
<evidence type="ECO:0000313" key="3">
    <source>
        <dbReference type="Proteomes" id="UP000322873"/>
    </source>
</evidence>
<feature type="compositionally biased region" description="Basic and acidic residues" evidence="1">
    <location>
        <begin position="23"/>
        <end position="38"/>
    </location>
</feature>
<dbReference type="EMBL" id="VICG01000003">
    <property type="protein sequence ID" value="KAA8574335.1"/>
    <property type="molecule type" value="Genomic_DNA"/>
</dbReference>
<sequence>MQRPNKNIAQYSAQHSTALYTDQRNKPCTDGATHDPSRSRRARKGRPPNDRRDTLHAEQPPRLASDPGSGPQTTFPELSGEIPHDVHAAEIIDTISLEEEMHAAAWGVGMVWLSSRDTSDR</sequence>
<gene>
    <name evidence="2" type="ORF">EYC84_005822</name>
</gene>
<dbReference type="AlphaFoldDB" id="A0A5M9K6B1"/>
<dbReference type="Proteomes" id="UP000322873">
    <property type="component" value="Unassembled WGS sequence"/>
</dbReference>
<evidence type="ECO:0000313" key="2">
    <source>
        <dbReference type="EMBL" id="KAA8574335.1"/>
    </source>
</evidence>
<protein>
    <submittedName>
        <fullName evidence="2">Uncharacterized protein</fullName>
    </submittedName>
</protein>
<feature type="region of interest" description="Disordered" evidence="1">
    <location>
        <begin position="1"/>
        <end position="83"/>
    </location>
</feature>
<feature type="compositionally biased region" description="Polar residues" evidence="1">
    <location>
        <begin position="1"/>
        <end position="22"/>
    </location>
</feature>
<comment type="caution">
    <text evidence="2">The sequence shown here is derived from an EMBL/GenBank/DDBJ whole genome shotgun (WGS) entry which is preliminary data.</text>
</comment>
<organism evidence="2 3">
    <name type="scientific">Monilinia fructicola</name>
    <name type="common">Brown rot fungus</name>
    <name type="synonym">Ciboria fructicola</name>
    <dbReference type="NCBI Taxonomy" id="38448"/>
    <lineage>
        <taxon>Eukaryota</taxon>
        <taxon>Fungi</taxon>
        <taxon>Dikarya</taxon>
        <taxon>Ascomycota</taxon>
        <taxon>Pezizomycotina</taxon>
        <taxon>Leotiomycetes</taxon>
        <taxon>Helotiales</taxon>
        <taxon>Sclerotiniaceae</taxon>
        <taxon>Monilinia</taxon>
    </lineage>
</organism>
<evidence type="ECO:0000256" key="1">
    <source>
        <dbReference type="SAM" id="MobiDB-lite"/>
    </source>
</evidence>